<feature type="compositionally biased region" description="Basic residues" evidence="1">
    <location>
        <begin position="25"/>
        <end position="38"/>
    </location>
</feature>
<organism evidence="2">
    <name type="scientific">bioreactor metagenome</name>
    <dbReference type="NCBI Taxonomy" id="1076179"/>
    <lineage>
        <taxon>unclassified sequences</taxon>
        <taxon>metagenomes</taxon>
        <taxon>ecological metagenomes</taxon>
    </lineage>
</organism>
<dbReference type="AlphaFoldDB" id="A0A645GET8"/>
<protein>
    <submittedName>
        <fullName evidence="2">Uncharacterized protein</fullName>
    </submittedName>
</protein>
<feature type="region of interest" description="Disordered" evidence="1">
    <location>
        <begin position="95"/>
        <end position="156"/>
    </location>
</feature>
<feature type="compositionally biased region" description="Basic residues" evidence="1">
    <location>
        <begin position="101"/>
        <end position="114"/>
    </location>
</feature>
<sequence length="168" mass="18699">MASGSGAGLRTQKHQHHSDGEYHSAPKRTHQAGRRRNSGRGLPNPPRTPCPAGRPRQTLCRGQVLRRRRTFQQCRQHRLSQFFRTMRTLYPVAGDQAHGVSQRRQRQPRKRCIRSSRPPFHLVPNLGGTGSRDGKFSGRTGAGRTARSRTAPPALGSLPAAVRGGFLW</sequence>
<gene>
    <name evidence="2" type="ORF">SDC9_172612</name>
</gene>
<proteinExistence type="predicted"/>
<feature type="region of interest" description="Disordered" evidence="1">
    <location>
        <begin position="1"/>
        <end position="59"/>
    </location>
</feature>
<evidence type="ECO:0000313" key="2">
    <source>
        <dbReference type="EMBL" id="MPN25205.1"/>
    </source>
</evidence>
<comment type="caution">
    <text evidence="2">The sequence shown here is derived from an EMBL/GenBank/DDBJ whole genome shotgun (WGS) entry which is preliminary data.</text>
</comment>
<name>A0A645GET8_9ZZZZ</name>
<feature type="compositionally biased region" description="Low complexity" evidence="1">
    <location>
        <begin position="137"/>
        <end position="154"/>
    </location>
</feature>
<dbReference type="EMBL" id="VSSQ01074295">
    <property type="protein sequence ID" value="MPN25205.1"/>
    <property type="molecule type" value="Genomic_DNA"/>
</dbReference>
<accession>A0A645GET8</accession>
<reference evidence="2" key="1">
    <citation type="submission" date="2019-08" db="EMBL/GenBank/DDBJ databases">
        <authorList>
            <person name="Kucharzyk K."/>
            <person name="Murdoch R.W."/>
            <person name="Higgins S."/>
            <person name="Loffler F."/>
        </authorList>
    </citation>
    <scope>NUCLEOTIDE SEQUENCE</scope>
</reference>
<evidence type="ECO:0000256" key="1">
    <source>
        <dbReference type="SAM" id="MobiDB-lite"/>
    </source>
</evidence>